<organism evidence="2 3">
    <name type="scientific">Colletotrichum sublineola</name>
    <name type="common">Sorghum anthracnose fungus</name>
    <dbReference type="NCBI Taxonomy" id="1173701"/>
    <lineage>
        <taxon>Eukaryota</taxon>
        <taxon>Fungi</taxon>
        <taxon>Dikarya</taxon>
        <taxon>Ascomycota</taxon>
        <taxon>Pezizomycotina</taxon>
        <taxon>Sordariomycetes</taxon>
        <taxon>Hypocreomycetidae</taxon>
        <taxon>Glomerellales</taxon>
        <taxon>Glomerellaceae</taxon>
        <taxon>Colletotrichum</taxon>
        <taxon>Colletotrichum graminicola species complex</taxon>
    </lineage>
</organism>
<protein>
    <submittedName>
        <fullName evidence="2">Uncharacterized protein</fullName>
    </submittedName>
</protein>
<feature type="region of interest" description="Disordered" evidence="1">
    <location>
        <begin position="212"/>
        <end position="232"/>
    </location>
</feature>
<comment type="caution">
    <text evidence="2">The sequence shown here is derived from an EMBL/GenBank/DDBJ whole genome shotgun (WGS) entry which is preliminary data.</text>
</comment>
<keyword evidence="3" id="KW-1185">Reference proteome</keyword>
<reference evidence="3" key="1">
    <citation type="journal article" date="2014" name="Genome Announc.">
        <title>Draft genome sequence of Colletotrichum sublineola, a destructive pathogen of cultivated sorghum.</title>
        <authorList>
            <person name="Baroncelli R."/>
            <person name="Sanz-Martin J.M."/>
            <person name="Rech G.E."/>
            <person name="Sukno S.A."/>
            <person name="Thon M.R."/>
        </authorList>
    </citation>
    <scope>NUCLEOTIDE SEQUENCE [LARGE SCALE GENOMIC DNA]</scope>
    <source>
        <strain evidence="3">TX430BB</strain>
    </source>
</reference>
<dbReference type="HOGENOM" id="CLU_1194814_0_0_1"/>
<accession>A0A066XSM1</accession>
<sequence length="232" mass="25181">MSLSLLKTIKGVQLPKDTGKPDQPAYPAEPARVTSWALAGMCTLLWPPVQDRANLYEAAITRASSSISSHITLQKPPIEPKNMIDLRTGVKNGAVRFRNLDPGRVQNADAVMIHVYGTERKGTDACGNCQKALGPFTTCVQLVKNGACSNCHYNSGASGCSLKRTQKRTGSPALTTPRKLKISRAEADFLVMQLRVLGNALVGVADKLNEVGYDPNTPMRFPEPESEDEDEE</sequence>
<dbReference type="Proteomes" id="UP000027238">
    <property type="component" value="Unassembled WGS sequence"/>
</dbReference>
<proteinExistence type="predicted"/>
<gene>
    <name evidence="2" type="ORF">CSUB01_08325</name>
</gene>
<dbReference type="EMBL" id="JMSE01000316">
    <property type="protein sequence ID" value="KDN70669.1"/>
    <property type="molecule type" value="Genomic_DNA"/>
</dbReference>
<evidence type="ECO:0000313" key="2">
    <source>
        <dbReference type="EMBL" id="KDN70669.1"/>
    </source>
</evidence>
<dbReference type="InterPro" id="IPR022190">
    <property type="entry name" value="DUF3716"/>
</dbReference>
<evidence type="ECO:0000256" key="1">
    <source>
        <dbReference type="SAM" id="MobiDB-lite"/>
    </source>
</evidence>
<name>A0A066XSM1_COLSU</name>
<dbReference type="OrthoDB" id="4777975at2759"/>
<evidence type="ECO:0000313" key="3">
    <source>
        <dbReference type="Proteomes" id="UP000027238"/>
    </source>
</evidence>
<dbReference type="Pfam" id="PF12511">
    <property type="entry name" value="DUF3716"/>
    <property type="match status" value="1"/>
</dbReference>
<dbReference type="AlphaFoldDB" id="A0A066XSM1"/>